<feature type="domain" description="Gfo/Idh/MocA-like oxidoreductase N-terminal" evidence="2">
    <location>
        <begin position="9"/>
        <end position="127"/>
    </location>
</feature>
<accession>A0AAW2P2X5</accession>
<dbReference type="Pfam" id="PF01408">
    <property type="entry name" value="GFO_IDH_MocA"/>
    <property type="match status" value="1"/>
</dbReference>
<gene>
    <name evidence="4" type="ORF">Sradi_4173400</name>
</gene>
<comment type="similarity">
    <text evidence="1">Belongs to the Gfo/Idh/MocA family.</text>
</comment>
<dbReference type="SUPFAM" id="SSF55347">
    <property type="entry name" value="Glyceraldehyde-3-phosphate dehydrogenase-like, C-terminal domain"/>
    <property type="match status" value="1"/>
</dbReference>
<reference evidence="4" key="1">
    <citation type="submission" date="2020-06" db="EMBL/GenBank/DDBJ databases">
        <authorList>
            <person name="Li T."/>
            <person name="Hu X."/>
            <person name="Zhang T."/>
            <person name="Song X."/>
            <person name="Zhang H."/>
            <person name="Dai N."/>
            <person name="Sheng W."/>
            <person name="Hou X."/>
            <person name="Wei L."/>
        </authorList>
    </citation>
    <scope>NUCLEOTIDE SEQUENCE</scope>
    <source>
        <strain evidence="4">G02</strain>
        <tissue evidence="4">Leaf</tissue>
    </source>
</reference>
<evidence type="ECO:0000313" key="4">
    <source>
        <dbReference type="EMBL" id="KAL0350242.1"/>
    </source>
</evidence>
<evidence type="ECO:0000259" key="2">
    <source>
        <dbReference type="Pfam" id="PF01408"/>
    </source>
</evidence>
<dbReference type="AlphaFoldDB" id="A0AAW2P2X5"/>
<proteinExistence type="inferred from homology"/>
<protein>
    <submittedName>
        <fullName evidence="4">Oxidoreductase</fullName>
    </submittedName>
</protein>
<dbReference type="SUPFAM" id="SSF51735">
    <property type="entry name" value="NAD(P)-binding Rossmann-fold domains"/>
    <property type="match status" value="1"/>
</dbReference>
<name>A0AAW2P2X5_SESRA</name>
<evidence type="ECO:0000259" key="3">
    <source>
        <dbReference type="Pfam" id="PF22725"/>
    </source>
</evidence>
<dbReference type="GO" id="GO:0000166">
    <property type="term" value="F:nucleotide binding"/>
    <property type="evidence" value="ECO:0007669"/>
    <property type="project" value="InterPro"/>
</dbReference>
<dbReference type="Pfam" id="PF22725">
    <property type="entry name" value="GFO_IDH_MocA_C3"/>
    <property type="match status" value="1"/>
</dbReference>
<dbReference type="PANTHER" id="PTHR46368">
    <property type="match status" value="1"/>
</dbReference>
<dbReference type="Gene3D" id="3.40.50.720">
    <property type="entry name" value="NAD(P)-binding Rossmann-like Domain"/>
    <property type="match status" value="1"/>
</dbReference>
<dbReference type="InterPro" id="IPR036291">
    <property type="entry name" value="NAD(P)-bd_dom_sf"/>
</dbReference>
<organism evidence="4">
    <name type="scientific">Sesamum radiatum</name>
    <name type="common">Black benniseed</name>
    <dbReference type="NCBI Taxonomy" id="300843"/>
    <lineage>
        <taxon>Eukaryota</taxon>
        <taxon>Viridiplantae</taxon>
        <taxon>Streptophyta</taxon>
        <taxon>Embryophyta</taxon>
        <taxon>Tracheophyta</taxon>
        <taxon>Spermatophyta</taxon>
        <taxon>Magnoliopsida</taxon>
        <taxon>eudicotyledons</taxon>
        <taxon>Gunneridae</taxon>
        <taxon>Pentapetalae</taxon>
        <taxon>asterids</taxon>
        <taxon>lamiids</taxon>
        <taxon>Lamiales</taxon>
        <taxon>Pedaliaceae</taxon>
        <taxon>Sesamum</taxon>
    </lineage>
</organism>
<dbReference type="InterPro" id="IPR000683">
    <property type="entry name" value="Gfo/Idh/MocA-like_OxRdtase_N"/>
</dbReference>
<dbReference type="PANTHER" id="PTHR46368:SF7">
    <property type="entry name" value="GFO_IDH_MOCA-LIKE OXIDOREDUCTASE N-TERMINAL DOMAIN-CONTAINING PROTEIN"/>
    <property type="match status" value="1"/>
</dbReference>
<dbReference type="InterPro" id="IPR055170">
    <property type="entry name" value="GFO_IDH_MocA-like_dom"/>
</dbReference>
<sequence length="437" mass="48231">MTENENPIGFGIIGCAEIARKVSRAIHLAPNATLVAVASRSIHKAKQFAVKNKLSDNVKLYGSYDELLDDPLVDAVYMPLPTSLHVKWAVIAARKGKHLLLEKPTALDVKMLDEMLEACESNQLQFMDASMWYHHPRTAKMKELLLNLELFGHVKAIFGGFIKFQQLLITGEYIHTGIGLMAFLRSASGANLINLCLRCRGGIYMALGSPISLAVEVSWVIPVGFMIHSSSSYHGTTQFLQNDIRVKPDLDALGALGDAGWYCIGAILWTMNQKLPTTVAALPTTIRNSAGVILSCNAALYWDEEQTVATFYCSFVSHETMDLAVCGSNGTLHVEDFIIPYEENCATFSFTSGAKFVDMHIGWNVKPHEVQVATQLPQEGMMIQEFSRLVKGIKDLGLQPDTKWAQTSRVTQLVLDAVKNSIDNGYKAIQMYGPNLD</sequence>
<reference evidence="4" key="2">
    <citation type="journal article" date="2024" name="Plant">
        <title>Genomic evolution and insights into agronomic trait innovations of Sesamum species.</title>
        <authorList>
            <person name="Miao H."/>
            <person name="Wang L."/>
            <person name="Qu L."/>
            <person name="Liu H."/>
            <person name="Sun Y."/>
            <person name="Le M."/>
            <person name="Wang Q."/>
            <person name="Wei S."/>
            <person name="Zheng Y."/>
            <person name="Lin W."/>
            <person name="Duan Y."/>
            <person name="Cao H."/>
            <person name="Xiong S."/>
            <person name="Wang X."/>
            <person name="Wei L."/>
            <person name="Li C."/>
            <person name="Ma Q."/>
            <person name="Ju M."/>
            <person name="Zhao R."/>
            <person name="Li G."/>
            <person name="Mu C."/>
            <person name="Tian Q."/>
            <person name="Mei H."/>
            <person name="Zhang T."/>
            <person name="Gao T."/>
            <person name="Zhang H."/>
        </authorList>
    </citation>
    <scope>NUCLEOTIDE SEQUENCE</scope>
    <source>
        <strain evidence="4">G02</strain>
    </source>
</reference>
<dbReference type="EMBL" id="JACGWJ010000018">
    <property type="protein sequence ID" value="KAL0350242.1"/>
    <property type="molecule type" value="Genomic_DNA"/>
</dbReference>
<comment type="caution">
    <text evidence="4">The sequence shown here is derived from an EMBL/GenBank/DDBJ whole genome shotgun (WGS) entry which is preliminary data.</text>
</comment>
<evidence type="ECO:0000256" key="1">
    <source>
        <dbReference type="ARBA" id="ARBA00010928"/>
    </source>
</evidence>
<dbReference type="Gene3D" id="3.30.360.10">
    <property type="entry name" value="Dihydrodipicolinate Reductase, domain 2"/>
    <property type="match status" value="2"/>
</dbReference>
<feature type="domain" description="GFO/IDH/MocA-like oxidoreductase" evidence="3">
    <location>
        <begin position="226"/>
        <end position="332"/>
    </location>
</feature>